<proteinExistence type="predicted"/>
<reference evidence="1 2" key="1">
    <citation type="submission" date="2021-06" db="EMBL/GenBank/DDBJ databases">
        <title>Caerostris extrusa draft genome.</title>
        <authorList>
            <person name="Kono N."/>
            <person name="Arakawa K."/>
        </authorList>
    </citation>
    <scope>NUCLEOTIDE SEQUENCE [LARGE SCALE GENOMIC DNA]</scope>
</reference>
<dbReference type="AlphaFoldDB" id="A0AAV4SEJ4"/>
<name>A0AAV4SEJ4_CAEEX</name>
<gene>
    <name evidence="1" type="ORF">CEXT_249041</name>
</gene>
<sequence>MQCQKFGRFTFSTLPGDLQIEINRLSCRSTHKSSPETAMGNREGQTNISDDALTTEWIVSVVEELKYLVVVSCIELLVINMYA</sequence>
<comment type="caution">
    <text evidence="1">The sequence shown here is derived from an EMBL/GenBank/DDBJ whole genome shotgun (WGS) entry which is preliminary data.</text>
</comment>
<dbReference type="EMBL" id="BPLR01009556">
    <property type="protein sequence ID" value="GIY32858.1"/>
    <property type="molecule type" value="Genomic_DNA"/>
</dbReference>
<keyword evidence="2" id="KW-1185">Reference proteome</keyword>
<dbReference type="Proteomes" id="UP001054945">
    <property type="component" value="Unassembled WGS sequence"/>
</dbReference>
<evidence type="ECO:0000313" key="2">
    <source>
        <dbReference type="Proteomes" id="UP001054945"/>
    </source>
</evidence>
<organism evidence="1 2">
    <name type="scientific">Caerostris extrusa</name>
    <name type="common">Bark spider</name>
    <name type="synonym">Caerostris bankana</name>
    <dbReference type="NCBI Taxonomy" id="172846"/>
    <lineage>
        <taxon>Eukaryota</taxon>
        <taxon>Metazoa</taxon>
        <taxon>Ecdysozoa</taxon>
        <taxon>Arthropoda</taxon>
        <taxon>Chelicerata</taxon>
        <taxon>Arachnida</taxon>
        <taxon>Araneae</taxon>
        <taxon>Araneomorphae</taxon>
        <taxon>Entelegynae</taxon>
        <taxon>Araneoidea</taxon>
        <taxon>Araneidae</taxon>
        <taxon>Caerostris</taxon>
    </lineage>
</organism>
<evidence type="ECO:0000313" key="1">
    <source>
        <dbReference type="EMBL" id="GIY32858.1"/>
    </source>
</evidence>
<protein>
    <submittedName>
        <fullName evidence="1">Uncharacterized protein</fullName>
    </submittedName>
</protein>
<accession>A0AAV4SEJ4</accession>